<keyword evidence="3" id="KW-1133">Transmembrane helix</keyword>
<keyword evidence="6" id="KW-1185">Reference proteome</keyword>
<dbReference type="GeneID" id="34451967"/>
<keyword evidence="1" id="KW-0677">Repeat</keyword>
<feature type="region of interest" description="Disordered" evidence="2">
    <location>
        <begin position="319"/>
        <end position="351"/>
    </location>
</feature>
<evidence type="ECO:0000256" key="1">
    <source>
        <dbReference type="ARBA" id="ARBA00022737"/>
    </source>
</evidence>
<dbReference type="CDD" id="cd07363">
    <property type="entry name" value="45_DOPA_Dioxygenase"/>
    <property type="match status" value="1"/>
</dbReference>
<feature type="region of interest" description="Disordered" evidence="2">
    <location>
        <begin position="408"/>
        <end position="531"/>
    </location>
</feature>
<evidence type="ECO:0000313" key="6">
    <source>
        <dbReference type="Proteomes" id="UP000179179"/>
    </source>
</evidence>
<sequence>MAYPQHPAQRPPPVRNYGPRPSRPAGPPQDGHFDQGYDYGYPSGNGGYDDVGYGYPGDQAVPRSYGPPRGAPRPPRGGYGPPMEPRPDRGYAPRGRPPPNRYDAPRGYGDRRAPSRQDRSRPPPRPVPPPSNAAWDNPFPIFPSQEPRSRSGSTSTGIETGMARMDLNGPMSPVTVPDRPHTSHGRRQEMPRQPPPGSAGRGRGDYPAGPVRSASQGRPTTGRSDRSERSERSYTDPNGPPPIPHINRSATMPATAAPTMTPPVAPPVPKPMYPGQATYQDPTFAAKSNAHKSLHVDALLDSYYSTAHADEPDMPNFDAMPDGGHGGAIDESLPGLEQPKPKTPAPPAPQGQYAAFSPQPTEVHHVQSQPEIRPGVVPNQFENAGFHFDLPASAPAAQYQEGMDYGFGYEDPMQTPHQQHGSWGSQMNAYPDEQTGYASRGGSIRSNGPQPYRANQPTYANEAPPPVVNQMDPVDPEQNPDALPHHPAPFRPGHDQGSKPAPVRQYNSAADSAPPPIAAQQGTPADSPAGPVTQEELQQLQRVAKSNPSDKKTQLLLAQKLAEASVVLVESSRLDPKSKAKAREKYAMDAYKIVKKLVSSGYADAQFFLADCYGQGLLGLQVDHKEAFHLYQTAAKQGHGQSAYRTAVCCEIGAEEGGGTKRDPFKAVHWYKRAASLGDPPAMYKMGMIMLKGLLGQAKNPREGISWLKRAAERADAENPHALHELALMYANAGPNDIVIRDEAYASQLYHQAAELGYKFSQFQLATAYEYGLMGCPVDPRQSIFWYTHAAAQGEHQSELALSGWYLTGAEGILQQSDTEAYLWARKAATSSLAKAEYAMGYYTEVGIGVTANMEDAKRWYWRAAAQGFPKARERLEEIKKGGAQMQKARLSRSGTNQQKQNEGDCILIKPFPLTALAILTVLIAVSLAFFIGYNTNKNIEEYRDSQAANLLGLKRFFTSAPPAVSRKVSKTAAGSEKMGRTPIYFLSHGGPNVMYQTDHPAYKKLGQIGKEITTKVKPKAVVVFSAHWQAGRDTVQVNTAEITDLIYDFYGFPSHYYKEKYPNVGSREVANKVLDLLGKAGIKAEGVKRGLDHGVWASFKCAFEPESNPLNVPIVQVSLFKNEDPVAHYRLGQAVSSLRDENILIIVSGMAVHNLRDLFFSMNDSRPLPYTTSFDEALKKAATAPPVEREQALADLLKRPDARQAHPTFDHLLPIHVGAGAAGDDVGKRLWTMGEGSMSWAQFRFGQVANSSSSL</sequence>
<dbReference type="EMBL" id="LYCR01000096">
    <property type="protein sequence ID" value="OGM42061.1"/>
    <property type="molecule type" value="Genomic_DNA"/>
</dbReference>
<keyword evidence="3" id="KW-0812">Transmembrane</keyword>
<feature type="compositionally biased region" description="Polar residues" evidence="2">
    <location>
        <begin position="415"/>
        <end position="428"/>
    </location>
</feature>
<dbReference type="OrthoDB" id="272077at2759"/>
<dbReference type="SUPFAM" id="SSF81901">
    <property type="entry name" value="HCP-like"/>
    <property type="match status" value="2"/>
</dbReference>
<evidence type="ECO:0000256" key="2">
    <source>
        <dbReference type="SAM" id="MobiDB-lite"/>
    </source>
</evidence>
<dbReference type="InterPro" id="IPR051726">
    <property type="entry name" value="Chitin_Synth_Reg"/>
</dbReference>
<feature type="compositionally biased region" description="Basic and acidic residues" evidence="2">
    <location>
        <begin position="178"/>
        <end position="190"/>
    </location>
</feature>
<feature type="compositionally biased region" description="Basic and acidic residues" evidence="2">
    <location>
        <begin position="223"/>
        <end position="234"/>
    </location>
</feature>
<reference evidence="5 6" key="1">
    <citation type="journal article" date="2016" name="Genome Biol. Evol.">
        <title>Draft genome sequence of an aflatoxigenic Aspergillus species, A. bombycis.</title>
        <authorList>
            <person name="Moore G.G."/>
            <person name="Mack B.M."/>
            <person name="Beltz S.B."/>
            <person name="Gilbert M.K."/>
        </authorList>
    </citation>
    <scope>NUCLEOTIDE SEQUENCE [LARGE SCALE GENOMIC DNA]</scope>
    <source>
        <strain evidence="6">NRRL 26010</strain>
    </source>
</reference>
<dbReference type="RefSeq" id="XP_022385778.1">
    <property type="nucleotide sequence ID" value="XM_022535706.1"/>
</dbReference>
<dbReference type="PANTHER" id="PTHR46430:SF3">
    <property type="entry name" value="ACTIVATOR OF C KINASE PROTEIN 1"/>
    <property type="match status" value="1"/>
</dbReference>
<dbReference type="GO" id="GO:0016702">
    <property type="term" value="F:oxidoreductase activity, acting on single donors with incorporation of molecular oxygen, incorporation of two atoms of oxygen"/>
    <property type="evidence" value="ECO:0007669"/>
    <property type="project" value="UniProtKB-ARBA"/>
</dbReference>
<gene>
    <name evidence="5" type="ORF">ABOM_008577</name>
</gene>
<dbReference type="PANTHER" id="PTHR46430">
    <property type="entry name" value="PROTEIN SKT5-RELATED"/>
    <property type="match status" value="1"/>
</dbReference>
<dbReference type="InterPro" id="IPR011990">
    <property type="entry name" value="TPR-like_helical_dom_sf"/>
</dbReference>
<comment type="caution">
    <text evidence="5">The sequence shown here is derived from an EMBL/GenBank/DDBJ whole genome shotgun (WGS) entry which is preliminary data.</text>
</comment>
<feature type="compositionally biased region" description="Pro residues" evidence="2">
    <location>
        <begin position="260"/>
        <end position="272"/>
    </location>
</feature>
<feature type="compositionally biased region" description="Low complexity" evidence="2">
    <location>
        <begin position="50"/>
        <end position="68"/>
    </location>
</feature>
<feature type="transmembrane region" description="Helical" evidence="3">
    <location>
        <begin position="912"/>
        <end position="934"/>
    </location>
</feature>
<accession>A0A1F7ZRI0</accession>
<dbReference type="Pfam" id="PF08238">
    <property type="entry name" value="Sel1"/>
    <property type="match status" value="7"/>
</dbReference>
<feature type="compositionally biased region" description="Polar residues" evidence="2">
    <location>
        <begin position="444"/>
        <end position="459"/>
    </location>
</feature>
<dbReference type="SUPFAM" id="SSF53213">
    <property type="entry name" value="LigB-like"/>
    <property type="match status" value="1"/>
</dbReference>
<dbReference type="Gene3D" id="1.25.40.10">
    <property type="entry name" value="Tetratricopeptide repeat domain"/>
    <property type="match status" value="2"/>
</dbReference>
<dbReference type="STRING" id="109264.A0A1F7ZRI0"/>
<evidence type="ECO:0000256" key="3">
    <source>
        <dbReference type="SAM" id="Phobius"/>
    </source>
</evidence>
<feature type="compositionally biased region" description="Basic and acidic residues" evidence="2">
    <location>
        <begin position="108"/>
        <end position="121"/>
    </location>
</feature>
<keyword evidence="3" id="KW-0472">Membrane</keyword>
<dbReference type="Pfam" id="PF02900">
    <property type="entry name" value="LigB"/>
    <property type="match status" value="1"/>
</dbReference>
<dbReference type="SMART" id="SM00671">
    <property type="entry name" value="SEL1"/>
    <property type="match status" value="7"/>
</dbReference>
<dbReference type="InterPro" id="IPR006597">
    <property type="entry name" value="Sel1-like"/>
</dbReference>
<dbReference type="Gene3D" id="3.40.830.10">
    <property type="entry name" value="LigB-like"/>
    <property type="match status" value="1"/>
</dbReference>
<protein>
    <submittedName>
        <fullName evidence="5">Chitin synthase activator (Chs3)</fullName>
    </submittedName>
</protein>
<dbReference type="Proteomes" id="UP000179179">
    <property type="component" value="Unassembled WGS sequence"/>
</dbReference>
<dbReference type="AlphaFoldDB" id="A0A1F7ZRI0"/>
<proteinExistence type="predicted"/>
<dbReference type="GO" id="GO:0008198">
    <property type="term" value="F:ferrous iron binding"/>
    <property type="evidence" value="ECO:0007669"/>
    <property type="project" value="InterPro"/>
</dbReference>
<feature type="compositionally biased region" description="Polar residues" evidence="2">
    <location>
        <begin position="213"/>
        <end position="222"/>
    </location>
</feature>
<feature type="domain" description="Extradiol ring-cleavage dioxygenase class III enzyme subunit B" evidence="4">
    <location>
        <begin position="985"/>
        <end position="1229"/>
    </location>
</feature>
<dbReference type="InterPro" id="IPR014436">
    <property type="entry name" value="Extradiol_dOase_DODA"/>
</dbReference>
<organism evidence="5 6">
    <name type="scientific">Aspergillus bombycis</name>
    <dbReference type="NCBI Taxonomy" id="109264"/>
    <lineage>
        <taxon>Eukaryota</taxon>
        <taxon>Fungi</taxon>
        <taxon>Dikarya</taxon>
        <taxon>Ascomycota</taxon>
        <taxon>Pezizomycotina</taxon>
        <taxon>Eurotiomycetes</taxon>
        <taxon>Eurotiomycetidae</taxon>
        <taxon>Eurotiales</taxon>
        <taxon>Aspergillaceae</taxon>
        <taxon>Aspergillus</taxon>
    </lineage>
</organism>
<name>A0A1F7ZRI0_9EURO</name>
<dbReference type="GO" id="GO:0008270">
    <property type="term" value="F:zinc ion binding"/>
    <property type="evidence" value="ECO:0007669"/>
    <property type="project" value="InterPro"/>
</dbReference>
<feature type="compositionally biased region" description="Low complexity" evidence="2">
    <location>
        <begin position="250"/>
        <end position="259"/>
    </location>
</feature>
<feature type="region of interest" description="Disordered" evidence="2">
    <location>
        <begin position="1"/>
        <end position="276"/>
    </location>
</feature>
<evidence type="ECO:0000313" key="5">
    <source>
        <dbReference type="EMBL" id="OGM42061.1"/>
    </source>
</evidence>
<dbReference type="InterPro" id="IPR004183">
    <property type="entry name" value="Xdiol_dOase_suB"/>
</dbReference>
<evidence type="ECO:0000259" key="4">
    <source>
        <dbReference type="Pfam" id="PF02900"/>
    </source>
</evidence>